<dbReference type="InterPro" id="IPR004226">
    <property type="entry name" value="TBCA"/>
</dbReference>
<keyword evidence="6 9" id="KW-0493">Microtubule</keyword>
<evidence type="ECO:0000256" key="10">
    <source>
        <dbReference type="SAM" id="Coils"/>
    </source>
</evidence>
<dbReference type="Proteomes" id="UP000245946">
    <property type="component" value="Unassembled WGS sequence"/>
</dbReference>
<feature type="coiled-coil region" evidence="10">
    <location>
        <begin position="13"/>
        <end position="40"/>
    </location>
</feature>
<dbReference type="InterPro" id="IPR036126">
    <property type="entry name" value="TBCA_sf"/>
</dbReference>
<evidence type="ECO:0000256" key="4">
    <source>
        <dbReference type="ARBA" id="ARBA00015002"/>
    </source>
</evidence>
<comment type="similarity">
    <text evidence="3 9">Belongs to the TBCA family.</text>
</comment>
<dbReference type="Pfam" id="PF02970">
    <property type="entry name" value="TBCA"/>
    <property type="match status" value="1"/>
</dbReference>
<dbReference type="PANTHER" id="PTHR21500">
    <property type="entry name" value="TUBULIN-SPECIFIC CHAPERONE A"/>
    <property type="match status" value="1"/>
</dbReference>
<dbReference type="GeneID" id="37267381"/>
<dbReference type="GO" id="GO:0005874">
    <property type="term" value="C:microtubule"/>
    <property type="evidence" value="ECO:0007669"/>
    <property type="project" value="UniProtKB-KW"/>
</dbReference>
<evidence type="ECO:0000313" key="11">
    <source>
        <dbReference type="EMBL" id="PWN99301.1"/>
    </source>
</evidence>
<feature type="non-terminal residue" evidence="11">
    <location>
        <position position="1"/>
    </location>
</feature>
<evidence type="ECO:0000256" key="1">
    <source>
        <dbReference type="ARBA" id="ARBA00003046"/>
    </source>
</evidence>
<comment type="subcellular location">
    <subcellularLocation>
        <location evidence="2 9">Cytoplasm</location>
        <location evidence="2 9">Cytoskeleton</location>
    </subcellularLocation>
</comment>
<name>A0A316ZCN2_9BASI</name>
<evidence type="ECO:0000256" key="8">
    <source>
        <dbReference type="ARBA" id="ARBA00023212"/>
    </source>
</evidence>
<feature type="non-terminal residue" evidence="11">
    <location>
        <position position="79"/>
    </location>
</feature>
<keyword evidence="12" id="KW-1185">Reference proteome</keyword>
<dbReference type="STRING" id="58919.A0A316ZCN2"/>
<keyword evidence="8 9" id="KW-0206">Cytoskeleton</keyword>
<dbReference type="AlphaFoldDB" id="A0A316ZCN2"/>
<dbReference type="GO" id="GO:0048487">
    <property type="term" value="F:beta-tubulin binding"/>
    <property type="evidence" value="ECO:0007669"/>
    <property type="project" value="InterPro"/>
</dbReference>
<evidence type="ECO:0000256" key="5">
    <source>
        <dbReference type="ARBA" id="ARBA00022490"/>
    </source>
</evidence>
<evidence type="ECO:0000313" key="12">
    <source>
        <dbReference type="Proteomes" id="UP000245946"/>
    </source>
</evidence>
<organism evidence="11 12">
    <name type="scientific">Tilletiopsis washingtonensis</name>
    <dbReference type="NCBI Taxonomy" id="58919"/>
    <lineage>
        <taxon>Eukaryota</taxon>
        <taxon>Fungi</taxon>
        <taxon>Dikarya</taxon>
        <taxon>Basidiomycota</taxon>
        <taxon>Ustilaginomycotina</taxon>
        <taxon>Exobasidiomycetes</taxon>
        <taxon>Entylomatales</taxon>
        <taxon>Entylomatales incertae sedis</taxon>
        <taxon>Tilletiopsis</taxon>
    </lineage>
</organism>
<dbReference type="PANTHER" id="PTHR21500:SF0">
    <property type="entry name" value="TUBULIN-SPECIFIC CHAPERONE A"/>
    <property type="match status" value="1"/>
</dbReference>
<dbReference type="EMBL" id="KZ819288">
    <property type="protein sequence ID" value="PWN99301.1"/>
    <property type="molecule type" value="Genomic_DNA"/>
</dbReference>
<keyword evidence="5 9" id="KW-0963">Cytoplasm</keyword>
<gene>
    <name evidence="11" type="ORF">FA09DRAFT_282843</name>
</gene>
<evidence type="ECO:0000256" key="3">
    <source>
        <dbReference type="ARBA" id="ARBA00006806"/>
    </source>
</evidence>
<comment type="subunit">
    <text evidence="9">Supercomplex made of cofactors A to E. Cofactors A and D function by capturing and stabilizing tubulin in a quasi-native conformation. Cofactor E binds to the cofactor D-tubulin complex; interaction with cofactor C then causes the release of tubulin polypeptides that are committed to the native state.</text>
</comment>
<sequence>QTLRQLKIKTGVVKRLTKEEKTYAQEAEDQKARIERITREGADEWDVKKQHEVLRDCEQMIPDCARRLAAAVEDLQALL</sequence>
<evidence type="ECO:0000256" key="2">
    <source>
        <dbReference type="ARBA" id="ARBA00004245"/>
    </source>
</evidence>
<evidence type="ECO:0000256" key="9">
    <source>
        <dbReference type="RuleBase" id="RU364030"/>
    </source>
</evidence>
<evidence type="ECO:0000256" key="6">
    <source>
        <dbReference type="ARBA" id="ARBA00022701"/>
    </source>
</evidence>
<dbReference type="Gene3D" id="1.20.58.90">
    <property type="match status" value="1"/>
</dbReference>
<proteinExistence type="inferred from homology"/>
<dbReference type="SUPFAM" id="SSF46988">
    <property type="entry name" value="Tubulin chaperone cofactor A"/>
    <property type="match status" value="1"/>
</dbReference>
<accession>A0A316ZCN2</accession>
<dbReference type="GO" id="GO:0007021">
    <property type="term" value="P:tubulin complex assembly"/>
    <property type="evidence" value="ECO:0007669"/>
    <property type="project" value="UniProtKB-UniRule"/>
</dbReference>
<comment type="function">
    <text evidence="1">Tubulin-folding protein; involved in the early step of the tubulin folding pathway.</text>
</comment>
<reference evidence="11 12" key="1">
    <citation type="journal article" date="2018" name="Mol. Biol. Evol.">
        <title>Broad Genomic Sampling Reveals a Smut Pathogenic Ancestry of the Fungal Clade Ustilaginomycotina.</title>
        <authorList>
            <person name="Kijpornyongpan T."/>
            <person name="Mondo S.J."/>
            <person name="Barry K."/>
            <person name="Sandor L."/>
            <person name="Lee J."/>
            <person name="Lipzen A."/>
            <person name="Pangilinan J."/>
            <person name="LaButti K."/>
            <person name="Hainaut M."/>
            <person name="Henrissat B."/>
            <person name="Grigoriev I.V."/>
            <person name="Spatafora J.W."/>
            <person name="Aime M.C."/>
        </authorList>
    </citation>
    <scope>NUCLEOTIDE SEQUENCE [LARGE SCALE GENOMIC DNA]</scope>
    <source>
        <strain evidence="11 12">MCA 4186</strain>
    </source>
</reference>
<protein>
    <recommendedName>
        <fullName evidence="4 9">Tubulin-specific chaperone A</fullName>
    </recommendedName>
</protein>
<dbReference type="GO" id="GO:0007023">
    <property type="term" value="P:post-chaperonin tubulin folding pathway"/>
    <property type="evidence" value="ECO:0007669"/>
    <property type="project" value="UniProtKB-UniRule"/>
</dbReference>
<dbReference type="RefSeq" id="XP_025599580.1">
    <property type="nucleotide sequence ID" value="XM_025739835.1"/>
</dbReference>
<dbReference type="GO" id="GO:0005829">
    <property type="term" value="C:cytosol"/>
    <property type="evidence" value="ECO:0007669"/>
    <property type="project" value="TreeGrafter"/>
</dbReference>
<keyword evidence="10" id="KW-0175">Coiled coil</keyword>
<dbReference type="FunFam" id="1.20.58.90:FF:000010">
    <property type="entry name" value="Tubulin-specific chaperone A"/>
    <property type="match status" value="1"/>
</dbReference>
<keyword evidence="7 9" id="KW-0143">Chaperone</keyword>
<dbReference type="OrthoDB" id="296187at2759"/>
<evidence type="ECO:0000256" key="7">
    <source>
        <dbReference type="ARBA" id="ARBA00023186"/>
    </source>
</evidence>